<evidence type="ECO:0008006" key="4">
    <source>
        <dbReference type="Google" id="ProtNLM"/>
    </source>
</evidence>
<reference evidence="2" key="1">
    <citation type="submission" date="2021-01" db="EMBL/GenBank/DDBJ databases">
        <authorList>
            <person name="Corre E."/>
            <person name="Pelletier E."/>
            <person name="Niang G."/>
            <person name="Scheremetjew M."/>
            <person name="Finn R."/>
            <person name="Kale V."/>
            <person name="Holt S."/>
            <person name="Cochrane G."/>
            <person name="Meng A."/>
            <person name="Brown T."/>
            <person name="Cohen L."/>
        </authorList>
    </citation>
    <scope>NUCLEOTIDE SEQUENCE</scope>
    <source>
        <strain evidence="2">NIES-2562</strain>
    </source>
</reference>
<sequence length="863" mass="99946">MSPGSQVAPRGTKRKSQKNSSVKSGKQTVAKRRKAHEGNGSKEQEQVADPTEWRDDVESNELDHSGPFFQELKNIYTKLTKDPRWMGRFPEEGTSFDLTPADIAVLKNTVYTPFAAAEKAEKKRRNIKSDGYWTSKELLLRSSVKVLFLHAPASLPRFLFLVGLIAGGSKEAFSMALMDGILYRLLEGKDFRSVRGILFLCDQLIAKPSLKYHLSLPCVWQKLYRDFLKHYQCSWDAFEELWKAKLPCFHIMGLPIASVCELGERIIQGHADLSPDFRSELKTWMQTELRAVFWPHVKDFRTMAKFKIADYEIEKFATACIKRAVKDKASSFGLGMLVWELFSQEVKKGRSRKSCLSRVSGPLVVFVFIALSGTPEEKSWKDLVESNLFFRHSTYVTPDCVWRAMHKALTQDYVSPERFQASFLEYALTTPFFENHLLSFDGLVYISLFIAEAEDQVRAIEHFWPVVEERYKKINEAWHWTNVWNLLLKQAREQRTSFRSLVSELEYKAWKPFHFTSESSRHEEDRFRLHVVLLQELIKSTNWSDRSGVQRIRDILETDTWKSRPSPYGDTYFVSMMGIDSKWPAVMQAMLHACSPEMFWGKLGPFALFNRYLCCYSDDVRPRREGAAVSDVVPPDHVRQWITSHLETLKEAISKPHPYRPSASSRIVVVSLLVARLALMFGELSGYRSLLESVSEVSPRLLEKEKQQLPELWTPDRNLSPRLHKSLQEHQEMMRVFSLRRSFLNKLALRQEIATPEWLELLPRYIEALEGERHIDPRQTECPIAFTTFEPGETTIVCRTCLCQFGVESLFRWFMQKIRSPEPWRLRLTPYDERLGGSECPHCRTQTFGNFAKSTYALPASEV</sequence>
<proteinExistence type="predicted"/>
<evidence type="ECO:0000313" key="2">
    <source>
        <dbReference type="EMBL" id="CAE0249071.1"/>
    </source>
</evidence>
<feature type="compositionally biased region" description="Basic and acidic residues" evidence="1">
    <location>
        <begin position="36"/>
        <end position="64"/>
    </location>
</feature>
<protein>
    <recommendedName>
        <fullName evidence="4">RING-type domain-containing protein</fullName>
    </recommendedName>
</protein>
<evidence type="ECO:0000313" key="3">
    <source>
        <dbReference type="EMBL" id="CAE0249072.1"/>
    </source>
</evidence>
<gene>
    <name evidence="2" type="ORF">PBIL07802_LOCUS11270</name>
    <name evidence="3" type="ORF">PBIL07802_LOCUS11271</name>
</gene>
<accession>A0A7S3G6J8</accession>
<feature type="compositionally biased region" description="Polar residues" evidence="1">
    <location>
        <begin position="18"/>
        <end position="27"/>
    </location>
</feature>
<organism evidence="2">
    <name type="scientific">Palpitomonas bilix</name>
    <dbReference type="NCBI Taxonomy" id="652834"/>
    <lineage>
        <taxon>Eukaryota</taxon>
        <taxon>Eukaryota incertae sedis</taxon>
    </lineage>
</organism>
<name>A0A7S3G6J8_9EUKA</name>
<evidence type="ECO:0000256" key="1">
    <source>
        <dbReference type="SAM" id="MobiDB-lite"/>
    </source>
</evidence>
<dbReference type="AlphaFoldDB" id="A0A7S3G6J8"/>
<dbReference type="EMBL" id="HBIB01017429">
    <property type="protein sequence ID" value="CAE0249071.1"/>
    <property type="molecule type" value="Transcribed_RNA"/>
</dbReference>
<feature type="region of interest" description="Disordered" evidence="1">
    <location>
        <begin position="1"/>
        <end position="64"/>
    </location>
</feature>
<dbReference type="EMBL" id="HBIB01017430">
    <property type="protein sequence ID" value="CAE0249072.1"/>
    <property type="molecule type" value="Transcribed_RNA"/>
</dbReference>